<name>A0ACD6A0I7_AVESA</name>
<protein>
    <submittedName>
        <fullName evidence="1">Uncharacterized protein</fullName>
    </submittedName>
</protein>
<keyword evidence="2" id="KW-1185">Reference proteome</keyword>
<evidence type="ECO:0000313" key="2">
    <source>
        <dbReference type="Proteomes" id="UP001732700"/>
    </source>
</evidence>
<accession>A0ACD6A0I7</accession>
<organism evidence="1 2">
    <name type="scientific">Avena sativa</name>
    <name type="common">Oat</name>
    <dbReference type="NCBI Taxonomy" id="4498"/>
    <lineage>
        <taxon>Eukaryota</taxon>
        <taxon>Viridiplantae</taxon>
        <taxon>Streptophyta</taxon>
        <taxon>Embryophyta</taxon>
        <taxon>Tracheophyta</taxon>
        <taxon>Spermatophyta</taxon>
        <taxon>Magnoliopsida</taxon>
        <taxon>Liliopsida</taxon>
        <taxon>Poales</taxon>
        <taxon>Poaceae</taxon>
        <taxon>BOP clade</taxon>
        <taxon>Pooideae</taxon>
        <taxon>Poodae</taxon>
        <taxon>Poeae</taxon>
        <taxon>Poeae Chloroplast Group 1 (Aveneae type)</taxon>
        <taxon>Aveninae</taxon>
        <taxon>Avena</taxon>
    </lineage>
</organism>
<dbReference type="Proteomes" id="UP001732700">
    <property type="component" value="Chromosome 7C"/>
</dbReference>
<proteinExistence type="predicted"/>
<evidence type="ECO:0000313" key="1">
    <source>
        <dbReference type="EnsemblPlants" id="AVESA.00010b.r2.7CG0658500.1.CDS.1"/>
    </source>
</evidence>
<sequence length="721" mass="80156">MASLPCVRLLILLAVFGACRSRSLVDDIAVSDEMSLHLRPSVTSCSIDGNYSNGSPYHVSLDRLLSAIPMAAANNGGFFNGKFGVAGDEVFGLFMCYAGDTDPECQDCLTRAPEGIMKLCPHSRTVHAVYRACTLRYSDESFFSVADLSIADIAVAPHVELTPYQNWYDRGTYESWHNGVLLVGYVVDTAGMNQTRFELIRRLTVKASQAAERIAEGTDRFTDTQWVRAVVQCTRDLLPSECTRCLSYYTDLLPRLFPNNSGGAIKGYNCYLGYAILADRPSSVQLDRYRYSESYAREMVAKELERMRKRRKVAIIVGLIVSAVAVVLFLIGLLVWFLLNWWRRRTAAARVIARSEPLKEATYFRGRSVYEDELDHGSGPRRFTYHELVAATDGFSSRNKLGEGGFGSVYRGFLHDTNLHVAVKKVCKSSRQGWKEFVSEVRTISRLRHRNLVRLVGWFYGGDDDDLLLVYELMPNGSLDAHLYKLDHLLPWPVRYEIVLGLGSALLYLHEEMEQRVVHRDIKPSNIMLDASFNAKIGDFGLARFICDGRGSLTTGVAGTLGYMDPKCVFSGTASVESDVYSFGVVLLEIACCRRPAVAQDEDEGAVIHLLQWVWESYGEGKVLEAADARLDGKFAEQEMERVMVVGLWCGHPDPSLRPSIRQAVSVLRLEAPLPRLSAKMPVAAYMMQPPADDSFGSSGATGGAGSRDASTTHSARNKHD</sequence>
<reference evidence="1" key="2">
    <citation type="submission" date="2025-09" db="UniProtKB">
        <authorList>
            <consortium name="EnsemblPlants"/>
        </authorList>
    </citation>
    <scope>IDENTIFICATION</scope>
</reference>
<dbReference type="EnsemblPlants" id="AVESA.00010b.r2.7CG0658500.1">
    <property type="protein sequence ID" value="AVESA.00010b.r2.7CG0658500.1.CDS.1"/>
    <property type="gene ID" value="AVESA.00010b.r2.7CG0658500"/>
</dbReference>
<reference evidence="1" key="1">
    <citation type="submission" date="2021-05" db="EMBL/GenBank/DDBJ databases">
        <authorList>
            <person name="Scholz U."/>
            <person name="Mascher M."/>
            <person name="Fiebig A."/>
        </authorList>
    </citation>
    <scope>NUCLEOTIDE SEQUENCE [LARGE SCALE GENOMIC DNA]</scope>
</reference>